<dbReference type="GeneID" id="100800176"/>
<dbReference type="RefSeq" id="XP_003516977.1">
    <property type="nucleotide sequence ID" value="XM_003516929.5"/>
</dbReference>
<evidence type="ECO:0000256" key="1">
    <source>
        <dbReference type="ARBA" id="ARBA00005679"/>
    </source>
</evidence>
<keyword evidence="2" id="KW-0325">Glycoprotein</keyword>
<dbReference type="OMA" id="VNNWENI"/>
<evidence type="ECO:0000313" key="6">
    <source>
        <dbReference type="Proteomes" id="UP000008827"/>
    </source>
</evidence>
<dbReference type="eggNOG" id="KOG3160">
    <property type="taxonomic scope" value="Eukaryota"/>
</dbReference>
<dbReference type="GO" id="GO:0016491">
    <property type="term" value="F:oxidoreductase activity"/>
    <property type="evidence" value="ECO:0000318"/>
    <property type="project" value="GO_Central"/>
</dbReference>
<gene>
    <name evidence="5" type="primary">LOC100800176</name>
    <name evidence="4" type="ORF">GLYMA_01G124100</name>
</gene>
<accession>K7K3G0</accession>
<evidence type="ECO:0000256" key="2">
    <source>
        <dbReference type="ARBA" id="ARBA00023180"/>
    </source>
</evidence>
<dbReference type="OrthoDB" id="958254at2759"/>
<dbReference type="PANTHER" id="PTHR13234:SF48">
    <property type="entry name" value="GAMMA INTERFERON RESPONSIVE LYSOSOMAL THIOL (GILT) REDUCTASE FAMILY PROTEIN"/>
    <property type="match status" value="1"/>
</dbReference>
<organism evidence="4">
    <name type="scientific">Glycine max</name>
    <name type="common">Soybean</name>
    <name type="synonym">Glycine hispida</name>
    <dbReference type="NCBI Taxonomy" id="3847"/>
    <lineage>
        <taxon>Eukaryota</taxon>
        <taxon>Viridiplantae</taxon>
        <taxon>Streptophyta</taxon>
        <taxon>Embryophyta</taxon>
        <taxon>Tracheophyta</taxon>
        <taxon>Spermatophyta</taxon>
        <taxon>Magnoliopsida</taxon>
        <taxon>eudicotyledons</taxon>
        <taxon>Gunneridae</taxon>
        <taxon>Pentapetalae</taxon>
        <taxon>rosids</taxon>
        <taxon>fabids</taxon>
        <taxon>Fabales</taxon>
        <taxon>Fabaceae</taxon>
        <taxon>Papilionoideae</taxon>
        <taxon>50 kb inversion clade</taxon>
        <taxon>NPAAA clade</taxon>
        <taxon>indigoferoid/millettioid clade</taxon>
        <taxon>Phaseoleae</taxon>
        <taxon>Glycine</taxon>
        <taxon>Glycine subgen. Soja</taxon>
    </lineage>
</organism>
<dbReference type="Pfam" id="PF03227">
    <property type="entry name" value="GILT"/>
    <property type="match status" value="1"/>
</dbReference>
<feature type="chain" id="PRO_5014580530" description="Gamma-interferon-inducible lysosomal thiol reductase" evidence="3">
    <location>
        <begin position="39"/>
        <end position="263"/>
    </location>
</feature>
<evidence type="ECO:0000313" key="5">
    <source>
        <dbReference type="EnsemblPlants" id="KRH76007"/>
    </source>
</evidence>
<proteinExistence type="inferred from homology"/>
<dbReference type="PANTHER" id="PTHR13234">
    <property type="entry name" value="GAMMA-INTERFERON INDUCIBLE LYSOSOMAL THIOL REDUCTASE GILT"/>
    <property type="match status" value="1"/>
</dbReference>
<keyword evidence="6" id="KW-1185">Reference proteome</keyword>
<dbReference type="Gramene" id="KRH76007">
    <property type="protein sequence ID" value="KRH76007"/>
    <property type="gene ID" value="GLYMA_01G124100"/>
</dbReference>
<protein>
    <recommendedName>
        <fullName evidence="7">Gamma-interferon-inducible lysosomal thiol reductase</fullName>
    </recommendedName>
</protein>
<reference evidence="4" key="3">
    <citation type="submission" date="2018-07" db="EMBL/GenBank/DDBJ databases">
        <title>WGS assembly of Glycine max.</title>
        <authorList>
            <person name="Schmutz J."/>
            <person name="Cannon S."/>
            <person name="Schlueter J."/>
            <person name="Ma J."/>
            <person name="Mitros T."/>
            <person name="Nelson W."/>
            <person name="Hyten D."/>
            <person name="Song Q."/>
            <person name="Thelen J."/>
            <person name="Cheng J."/>
            <person name="Xu D."/>
            <person name="Hellsten U."/>
            <person name="May G."/>
            <person name="Yu Y."/>
            <person name="Sakurai T."/>
            <person name="Umezawa T."/>
            <person name="Bhattacharyya M."/>
            <person name="Sandhu D."/>
            <person name="Valliyodan B."/>
            <person name="Lindquist E."/>
            <person name="Peto M."/>
            <person name="Grant D."/>
            <person name="Shu S."/>
            <person name="Goodstein D."/>
            <person name="Barry K."/>
            <person name="Futrell-Griggs M."/>
            <person name="Abernathy B."/>
            <person name="Du J."/>
            <person name="Tian Z."/>
            <person name="Zhu L."/>
            <person name="Gill N."/>
            <person name="Joshi T."/>
            <person name="Libault M."/>
            <person name="Sethuraman A."/>
            <person name="Zhang X."/>
            <person name="Shinozaki K."/>
            <person name="Nguyen H."/>
            <person name="Wing R."/>
            <person name="Cregan P."/>
            <person name="Specht J."/>
            <person name="Grimwood J."/>
            <person name="Rokhsar D."/>
            <person name="Stacey G."/>
            <person name="Shoemaker R."/>
            <person name="Jackson S."/>
        </authorList>
    </citation>
    <scope>NUCLEOTIDE SEQUENCE</scope>
    <source>
        <tissue evidence="4">Callus</tissue>
    </source>
</reference>
<comment type="similarity">
    <text evidence="1">Belongs to the GILT family.</text>
</comment>
<evidence type="ECO:0008006" key="7">
    <source>
        <dbReference type="Google" id="ProtNLM"/>
    </source>
</evidence>
<dbReference type="KEGG" id="gmx:100800176"/>
<dbReference type="STRING" id="3847.K7K3G0"/>
<dbReference type="AlphaFoldDB" id="K7K3G0"/>
<dbReference type="ExpressionAtlas" id="K7K3G0">
    <property type="expression patterns" value="baseline"/>
</dbReference>
<name>K7K3G0_SOYBN</name>
<evidence type="ECO:0000256" key="3">
    <source>
        <dbReference type="SAM" id="SignalP"/>
    </source>
</evidence>
<dbReference type="InterPro" id="IPR004911">
    <property type="entry name" value="Interferon-induced_GILT"/>
</dbReference>
<evidence type="ECO:0000313" key="4">
    <source>
        <dbReference type="EMBL" id="KRH76007.1"/>
    </source>
</evidence>
<dbReference type="HOGENOM" id="CLU_066886_1_1_1"/>
<reference evidence="5" key="2">
    <citation type="submission" date="2018-02" db="UniProtKB">
        <authorList>
            <consortium name="EnsemblPlants"/>
        </authorList>
    </citation>
    <scope>IDENTIFICATION</scope>
    <source>
        <strain evidence="5">Williams 82</strain>
    </source>
</reference>
<dbReference type="EnsemblPlants" id="KRH76007">
    <property type="protein sequence ID" value="KRH76007"/>
    <property type="gene ID" value="GLYMA_01G124100"/>
</dbReference>
<dbReference type="Proteomes" id="UP000008827">
    <property type="component" value="Chromosome 1"/>
</dbReference>
<dbReference type="PaxDb" id="3847-GLYMA01G31230.2"/>
<sequence>MKMRPFLRSFPRSLIFFFGCFLLLPLLLLLLVAPSSSGAPNEKVTLSLYYESLCPYRADFIVNHLVRLFQTGLISILNLRLVPWGNARIAPDGTVVCQHGDDECFLNTIEACAITIYPDVVQHFRFVRCLERLTLEGRHNQWVNCFQMTGLGTSPIDCYTNGNGKAIDQKYAKETAQLNPPHRFVPWVVVNNQALQEDYQNFVTYICRAYKGNVIPNACRSLSTRTYDSNEKVNSFLPVCYVDEARNLTLPLVITRLLSNESP</sequence>
<dbReference type="SMR" id="K7K3G0"/>
<keyword evidence="3" id="KW-0732">Signal</keyword>
<dbReference type="EMBL" id="CM000834">
    <property type="protein sequence ID" value="KRH76007.1"/>
    <property type="molecule type" value="Genomic_DNA"/>
</dbReference>
<dbReference type="GO" id="GO:0016671">
    <property type="term" value="F:oxidoreductase activity, acting on a sulfur group of donors, disulfide as acceptor"/>
    <property type="evidence" value="ECO:0007669"/>
    <property type="project" value="InterPro"/>
</dbReference>
<feature type="signal peptide" evidence="3">
    <location>
        <begin position="1"/>
        <end position="38"/>
    </location>
</feature>
<reference evidence="4 5" key="1">
    <citation type="journal article" date="2010" name="Nature">
        <title>Genome sequence of the palaeopolyploid soybean.</title>
        <authorList>
            <person name="Schmutz J."/>
            <person name="Cannon S.B."/>
            <person name="Schlueter J."/>
            <person name="Ma J."/>
            <person name="Mitros T."/>
            <person name="Nelson W."/>
            <person name="Hyten D.L."/>
            <person name="Song Q."/>
            <person name="Thelen J.J."/>
            <person name="Cheng J."/>
            <person name="Xu D."/>
            <person name="Hellsten U."/>
            <person name="May G.D."/>
            <person name="Yu Y."/>
            <person name="Sakurai T."/>
            <person name="Umezawa T."/>
            <person name="Bhattacharyya M.K."/>
            <person name="Sandhu D."/>
            <person name="Valliyodan B."/>
            <person name="Lindquist E."/>
            <person name="Peto M."/>
            <person name="Grant D."/>
            <person name="Shu S."/>
            <person name="Goodstein D."/>
            <person name="Barry K."/>
            <person name="Futrell-Griggs M."/>
            <person name="Abernathy B."/>
            <person name="Du J."/>
            <person name="Tian Z."/>
            <person name="Zhu L."/>
            <person name="Gill N."/>
            <person name="Joshi T."/>
            <person name="Libault M."/>
            <person name="Sethuraman A."/>
            <person name="Zhang X.-C."/>
            <person name="Shinozaki K."/>
            <person name="Nguyen H.T."/>
            <person name="Wing R.A."/>
            <person name="Cregan P."/>
            <person name="Specht J."/>
            <person name="Grimwood J."/>
            <person name="Rokhsar D."/>
            <person name="Stacey G."/>
            <person name="Shoemaker R.C."/>
            <person name="Jackson S.A."/>
        </authorList>
    </citation>
    <scope>NUCLEOTIDE SEQUENCE</scope>
    <source>
        <strain evidence="5">cv. Williams 82</strain>
        <tissue evidence="4">Callus</tissue>
    </source>
</reference>